<evidence type="ECO:0000313" key="2">
    <source>
        <dbReference type="Proteomes" id="UP000254174"/>
    </source>
</evidence>
<accession>A0A377D6D5</accession>
<organism evidence="1 2">
    <name type="scientific">Escherichia coli</name>
    <dbReference type="NCBI Taxonomy" id="562"/>
    <lineage>
        <taxon>Bacteria</taxon>
        <taxon>Pseudomonadati</taxon>
        <taxon>Pseudomonadota</taxon>
        <taxon>Gammaproteobacteria</taxon>
        <taxon>Enterobacterales</taxon>
        <taxon>Enterobacteriaceae</taxon>
        <taxon>Escherichia</taxon>
    </lineage>
</organism>
<protein>
    <submittedName>
        <fullName evidence="1">Uncharacterized protein</fullName>
    </submittedName>
</protein>
<reference evidence="1 2" key="1">
    <citation type="submission" date="2018-06" db="EMBL/GenBank/DDBJ databases">
        <authorList>
            <consortium name="Pathogen Informatics"/>
            <person name="Doyle S."/>
        </authorList>
    </citation>
    <scope>NUCLEOTIDE SEQUENCE [LARGE SCALE GENOMIC DNA]</scope>
    <source>
        <strain evidence="1 2">NCTC7922</strain>
    </source>
</reference>
<evidence type="ECO:0000313" key="1">
    <source>
        <dbReference type="EMBL" id="STM16657.1"/>
    </source>
</evidence>
<dbReference type="EMBL" id="UGFC01000006">
    <property type="protein sequence ID" value="STM16657.1"/>
    <property type="molecule type" value="Genomic_DNA"/>
</dbReference>
<dbReference type="AlphaFoldDB" id="A0A377D6D5"/>
<dbReference type="Proteomes" id="UP000254174">
    <property type="component" value="Unassembled WGS sequence"/>
</dbReference>
<sequence>MASFIWRVSSIRSDGTRHFWRLHSGASLKAFAVVFRAAIAVVLKQRNGVVDLFLDGERTIADATVAQREAGLLQEVFFLPHRQFVLLRQFDRRRRADFFAASTEDAASKIKLPRQLTGGEVGFNR</sequence>
<name>A0A377D6D5_ECOLX</name>
<proteinExistence type="predicted"/>
<gene>
    <name evidence="1" type="ORF">NCTC7922_03076</name>
</gene>